<dbReference type="Gene3D" id="3.30.420.590">
    <property type="match status" value="1"/>
</dbReference>
<feature type="transmembrane region" description="Helical" evidence="5">
    <location>
        <begin position="6"/>
        <end position="23"/>
    </location>
</feature>
<dbReference type="EMBL" id="QOCW01000026">
    <property type="protein sequence ID" value="RBW68016.1"/>
    <property type="molecule type" value="Genomic_DNA"/>
</dbReference>
<dbReference type="Pfam" id="PF03816">
    <property type="entry name" value="LytR_cpsA_psr"/>
    <property type="match status" value="1"/>
</dbReference>
<dbReference type="RefSeq" id="WP_113807618.1">
    <property type="nucleotide sequence ID" value="NZ_QOCW01000026.1"/>
</dbReference>
<keyword evidence="3" id="KW-0735">Signal-anchor</keyword>
<keyword evidence="2 5" id="KW-0812">Transmembrane</keyword>
<sequence>MSSFLKWMVGLGVLFILAIAGFYKSFHPTEHFKEEQVPVLASPHMLSETIKSKKMPVFLQSNLKVKKESFNLLLLGIDARNSERSRTDVMMILNINPIQKKVVVIAIPRDTRVYVENIGYTKINHAHILGESAV</sequence>
<dbReference type="PANTHER" id="PTHR33392:SF6">
    <property type="entry name" value="POLYISOPRENYL-TEICHOIC ACID--PEPTIDOGLYCAN TEICHOIC ACID TRANSFERASE TAGU"/>
    <property type="match status" value="1"/>
</dbReference>
<evidence type="ECO:0000256" key="5">
    <source>
        <dbReference type="SAM" id="Phobius"/>
    </source>
</evidence>
<evidence type="ECO:0000313" key="8">
    <source>
        <dbReference type="Proteomes" id="UP000253314"/>
    </source>
</evidence>
<organism evidence="7 8">
    <name type="scientific">Bacillus taeanensis</name>
    <dbReference type="NCBI Taxonomy" id="273032"/>
    <lineage>
        <taxon>Bacteria</taxon>
        <taxon>Bacillati</taxon>
        <taxon>Bacillota</taxon>
        <taxon>Bacilli</taxon>
        <taxon>Bacillales</taxon>
        <taxon>Bacillaceae</taxon>
        <taxon>Bacillus</taxon>
    </lineage>
</organism>
<dbReference type="InterPro" id="IPR004474">
    <property type="entry name" value="LytR_CpsA_psr"/>
</dbReference>
<dbReference type="PANTHER" id="PTHR33392">
    <property type="entry name" value="POLYISOPRENYL-TEICHOIC ACID--PEPTIDOGLYCAN TEICHOIC ACID TRANSFERASE TAGU"/>
    <property type="match status" value="1"/>
</dbReference>
<dbReference type="GO" id="GO:0071555">
    <property type="term" value="P:cell wall organization"/>
    <property type="evidence" value="ECO:0007669"/>
    <property type="project" value="UniProtKB-KW"/>
</dbReference>
<comment type="similarity">
    <text evidence="1">Belongs to the LytR/CpsA/Psr (LCP) family.</text>
</comment>
<evidence type="ECO:0000256" key="3">
    <source>
        <dbReference type="ARBA" id="ARBA00022968"/>
    </source>
</evidence>
<reference evidence="7 8" key="1">
    <citation type="submission" date="2018-07" db="EMBL/GenBank/DDBJ databases">
        <title>Lottiidibacillus patelloidae gen. nov., sp. nov., isolated from the intestinal tract of a marine limpet and the reclassification of B. taeanensis BH030017T, B. algicola KMM 3737T and B. hwajinpoensis SW-72T as genus Lottiidibacillus.</title>
        <authorList>
            <person name="Liu R."/>
            <person name="Huang Z."/>
        </authorList>
    </citation>
    <scope>NUCLEOTIDE SEQUENCE [LARGE SCALE GENOMIC DNA]</scope>
    <source>
        <strain evidence="7 8">BH030017</strain>
    </source>
</reference>
<dbReference type="AlphaFoldDB" id="A0A366XQM5"/>
<evidence type="ECO:0000313" key="7">
    <source>
        <dbReference type="EMBL" id="RBW68016.1"/>
    </source>
</evidence>
<keyword evidence="5" id="KW-0472">Membrane</keyword>
<keyword evidence="8" id="KW-1185">Reference proteome</keyword>
<evidence type="ECO:0000256" key="1">
    <source>
        <dbReference type="ARBA" id="ARBA00006068"/>
    </source>
</evidence>
<accession>A0A366XQM5</accession>
<evidence type="ECO:0000256" key="4">
    <source>
        <dbReference type="ARBA" id="ARBA00022989"/>
    </source>
</evidence>
<dbReference type="Proteomes" id="UP000253314">
    <property type="component" value="Unassembled WGS sequence"/>
</dbReference>
<comment type="caution">
    <text evidence="7">The sequence shown here is derived from an EMBL/GenBank/DDBJ whole genome shotgun (WGS) entry which is preliminary data.</text>
</comment>
<name>A0A366XQM5_9BACI</name>
<protein>
    <recommendedName>
        <fullName evidence="6">Cell envelope-related transcriptional attenuator domain-containing protein</fullName>
    </recommendedName>
</protein>
<keyword evidence="4 5" id="KW-1133">Transmembrane helix</keyword>
<dbReference type="InterPro" id="IPR050922">
    <property type="entry name" value="LytR/CpsA/Psr_CW_biosynth"/>
</dbReference>
<proteinExistence type="inferred from homology"/>
<feature type="domain" description="Cell envelope-related transcriptional attenuator" evidence="6">
    <location>
        <begin position="86"/>
        <end position="131"/>
    </location>
</feature>
<gene>
    <name evidence="7" type="ORF">DS031_18945</name>
</gene>
<dbReference type="OrthoDB" id="27330at2"/>
<evidence type="ECO:0000256" key="2">
    <source>
        <dbReference type="ARBA" id="ARBA00022692"/>
    </source>
</evidence>
<evidence type="ECO:0000259" key="6">
    <source>
        <dbReference type="Pfam" id="PF03816"/>
    </source>
</evidence>